<evidence type="ECO:0000256" key="3">
    <source>
        <dbReference type="ARBA" id="ARBA00023125"/>
    </source>
</evidence>
<dbReference type="SUPFAM" id="SSF53850">
    <property type="entry name" value="Periplasmic binding protein-like II"/>
    <property type="match status" value="1"/>
</dbReference>
<evidence type="ECO:0000256" key="4">
    <source>
        <dbReference type="ARBA" id="ARBA00023163"/>
    </source>
</evidence>
<dbReference type="GO" id="GO:0003677">
    <property type="term" value="F:DNA binding"/>
    <property type="evidence" value="ECO:0007669"/>
    <property type="project" value="UniProtKB-KW"/>
</dbReference>
<dbReference type="PANTHER" id="PTHR30419:SF8">
    <property type="entry name" value="NITROGEN ASSIMILATION TRANSCRIPTIONAL ACTIVATOR-RELATED"/>
    <property type="match status" value="1"/>
</dbReference>
<protein>
    <submittedName>
        <fullName evidence="6">LysR family transcriptional regulator</fullName>
    </submittedName>
</protein>
<dbReference type="Gene3D" id="3.40.190.290">
    <property type="match status" value="1"/>
</dbReference>
<dbReference type="InterPro" id="IPR000847">
    <property type="entry name" value="LysR_HTH_N"/>
</dbReference>
<feature type="domain" description="HTH lysR-type" evidence="5">
    <location>
        <begin position="10"/>
        <end position="67"/>
    </location>
</feature>
<proteinExistence type="inferred from homology"/>
<dbReference type="AlphaFoldDB" id="A0A0B4XR08"/>
<dbReference type="PROSITE" id="PS50931">
    <property type="entry name" value="HTH_LYSR"/>
    <property type="match status" value="1"/>
</dbReference>
<name>A0A0B4XR08_9GAMM</name>
<dbReference type="FunFam" id="1.10.10.10:FF:000001">
    <property type="entry name" value="LysR family transcriptional regulator"/>
    <property type="match status" value="1"/>
</dbReference>
<organism evidence="6 7">
    <name type="scientific">Isoalcanivorax pacificus W11-5</name>
    <dbReference type="NCBI Taxonomy" id="391936"/>
    <lineage>
        <taxon>Bacteria</taxon>
        <taxon>Pseudomonadati</taxon>
        <taxon>Pseudomonadota</taxon>
        <taxon>Gammaproteobacteria</taxon>
        <taxon>Oceanospirillales</taxon>
        <taxon>Alcanivoracaceae</taxon>
        <taxon>Isoalcanivorax</taxon>
    </lineage>
</organism>
<evidence type="ECO:0000256" key="2">
    <source>
        <dbReference type="ARBA" id="ARBA00023015"/>
    </source>
</evidence>
<sequence>MTDPGWARRVRLQQLRTVLAVAQNSSLVKAGEELGLSQPAVSKILHEVEADLGVQLFVRTSRGTHTTPFGEMLANQAKAVFAQLSQVEQEIHNAREGLSGHVSVGALIAGSAQVLPQAVVRLHRLAPGIRTSIREGTYRQLVPALRQGELDMIVGRLPAHRYREGLVVEPFYQEEIHFIVRPGHQALSLRQPDLAALRQWPWILPLPDTTLRQMLEAAFHDLNLELPVAPCESLSVIGNRCMLLETDYICAFPARVIEPDVRAGLLARIDMAEPLFFGPVGVSLRKDSPLSKAAEALLRELRAAGSEALSPF</sequence>
<dbReference type="KEGG" id="apac:S7S_14065"/>
<dbReference type="SUPFAM" id="SSF46785">
    <property type="entry name" value="Winged helix' DNA-binding domain"/>
    <property type="match status" value="1"/>
</dbReference>
<comment type="similarity">
    <text evidence="1">Belongs to the LysR transcriptional regulatory family.</text>
</comment>
<dbReference type="Proteomes" id="UP000006764">
    <property type="component" value="Chromosome"/>
</dbReference>
<evidence type="ECO:0000313" key="6">
    <source>
        <dbReference type="EMBL" id="AJD49225.1"/>
    </source>
</evidence>
<evidence type="ECO:0000259" key="5">
    <source>
        <dbReference type="PROSITE" id="PS50931"/>
    </source>
</evidence>
<evidence type="ECO:0000256" key="1">
    <source>
        <dbReference type="ARBA" id="ARBA00009437"/>
    </source>
</evidence>
<dbReference type="InterPro" id="IPR036388">
    <property type="entry name" value="WH-like_DNA-bd_sf"/>
</dbReference>
<dbReference type="GO" id="GO:0005829">
    <property type="term" value="C:cytosol"/>
    <property type="evidence" value="ECO:0007669"/>
    <property type="project" value="TreeGrafter"/>
</dbReference>
<dbReference type="HOGENOM" id="CLU_039613_6_0_6"/>
<keyword evidence="4" id="KW-0804">Transcription</keyword>
<dbReference type="PRINTS" id="PR00039">
    <property type="entry name" value="HTHLYSR"/>
</dbReference>
<accession>A0A0B4XR08</accession>
<reference evidence="6 7" key="1">
    <citation type="journal article" date="2012" name="J. Bacteriol.">
        <title>Genome sequence of an alkane-degrading bacterium, Alcanivorax pacificus type strain W11-5, isolated from deep sea sediment.</title>
        <authorList>
            <person name="Lai Q."/>
            <person name="Shao Z."/>
        </authorList>
    </citation>
    <scope>NUCLEOTIDE SEQUENCE [LARGE SCALE GENOMIC DNA]</scope>
    <source>
        <strain evidence="6 7">W11-5</strain>
    </source>
</reference>
<dbReference type="STRING" id="391936.S7S_14065"/>
<dbReference type="Gene3D" id="1.10.10.10">
    <property type="entry name" value="Winged helix-like DNA-binding domain superfamily/Winged helix DNA-binding domain"/>
    <property type="match status" value="1"/>
</dbReference>
<dbReference type="Pfam" id="PF03466">
    <property type="entry name" value="LysR_substrate"/>
    <property type="match status" value="1"/>
</dbReference>
<dbReference type="InterPro" id="IPR036390">
    <property type="entry name" value="WH_DNA-bd_sf"/>
</dbReference>
<dbReference type="GO" id="GO:0003700">
    <property type="term" value="F:DNA-binding transcription factor activity"/>
    <property type="evidence" value="ECO:0007669"/>
    <property type="project" value="InterPro"/>
</dbReference>
<dbReference type="EMBL" id="CP004387">
    <property type="protein sequence ID" value="AJD49225.1"/>
    <property type="molecule type" value="Genomic_DNA"/>
</dbReference>
<keyword evidence="3" id="KW-0238">DNA-binding</keyword>
<dbReference type="InterPro" id="IPR005119">
    <property type="entry name" value="LysR_subst-bd"/>
</dbReference>
<evidence type="ECO:0000313" key="7">
    <source>
        <dbReference type="Proteomes" id="UP000006764"/>
    </source>
</evidence>
<dbReference type="Pfam" id="PF00126">
    <property type="entry name" value="HTH_1"/>
    <property type="match status" value="1"/>
</dbReference>
<keyword evidence="7" id="KW-1185">Reference proteome</keyword>
<dbReference type="InterPro" id="IPR050950">
    <property type="entry name" value="HTH-type_LysR_regulators"/>
</dbReference>
<gene>
    <name evidence="6" type="ORF">S7S_14065</name>
</gene>
<keyword evidence="2" id="KW-0805">Transcription regulation</keyword>
<dbReference type="PANTHER" id="PTHR30419">
    <property type="entry name" value="HTH-TYPE TRANSCRIPTIONAL REGULATOR YBHD"/>
    <property type="match status" value="1"/>
</dbReference>